<dbReference type="RefSeq" id="XP_045951039.1">
    <property type="nucleotide sequence ID" value="XM_046098946.1"/>
</dbReference>
<dbReference type="GO" id="GO:0005737">
    <property type="term" value="C:cytoplasm"/>
    <property type="evidence" value="ECO:0007669"/>
    <property type="project" value="TreeGrafter"/>
</dbReference>
<dbReference type="Gene3D" id="3.40.50.720">
    <property type="entry name" value="NAD(P)-binding Rossmann-like Domain"/>
    <property type="match status" value="1"/>
</dbReference>
<protein>
    <recommendedName>
        <fullName evidence="1">NAD-dependent epimerase/dehydratase domain-containing protein</fullName>
    </recommendedName>
</protein>
<evidence type="ECO:0000313" key="2">
    <source>
        <dbReference type="EMBL" id="KAH6639965.1"/>
    </source>
</evidence>
<accession>A0A9P8UB72</accession>
<dbReference type="EMBL" id="JAGPXC010000014">
    <property type="protein sequence ID" value="KAH6639965.1"/>
    <property type="molecule type" value="Genomic_DNA"/>
</dbReference>
<dbReference type="Pfam" id="PF01370">
    <property type="entry name" value="Epimerase"/>
    <property type="match status" value="1"/>
</dbReference>
<evidence type="ECO:0000313" key="3">
    <source>
        <dbReference type="Proteomes" id="UP000758603"/>
    </source>
</evidence>
<dbReference type="InterPro" id="IPR001509">
    <property type="entry name" value="Epimerase_deHydtase"/>
</dbReference>
<sequence>MSTYIQNKLASGSKLHIFVTGASGYVGRHFTKLAIASGHTVHGLSRSSNGDEILKSLGATPIRGDLSKHELLKAEASKADAVVHLAWNHDFSLDMNKVADDDIAAVDAIMSVLSGTGKPLIHTSGVGGYVETADGSAATEDVPKQTGVPLLDARGRAERNLLDRDDVHGALIRLAPYVYGNGGSGFLVIWMSEALRHGESLYVEDGGNKAKSTVHVEDVAELYLQAIQYAGKGEIYNGVSSAETTGKQMAEAVGEVMGVPTRAVTFEEGVGKFGQFLTFFNAIAANVSSQKARDQLHWQPHGPAFLEDVKNGSYKAVAKELKDTGNTKVAAEWGIGK</sequence>
<dbReference type="InterPro" id="IPR051783">
    <property type="entry name" value="NAD(P)-dependent_oxidoreduct"/>
</dbReference>
<feature type="domain" description="NAD-dependent epimerase/dehydratase" evidence="1">
    <location>
        <begin position="17"/>
        <end position="237"/>
    </location>
</feature>
<dbReference type="AlphaFoldDB" id="A0A9P8UB72"/>
<dbReference type="InterPro" id="IPR036291">
    <property type="entry name" value="NAD(P)-bd_dom_sf"/>
</dbReference>
<gene>
    <name evidence="2" type="ORF">BKA67DRAFT_528460</name>
</gene>
<evidence type="ECO:0000259" key="1">
    <source>
        <dbReference type="Pfam" id="PF01370"/>
    </source>
</evidence>
<dbReference type="GeneID" id="70127838"/>
<proteinExistence type="predicted"/>
<keyword evidence="3" id="KW-1185">Reference proteome</keyword>
<dbReference type="PANTHER" id="PTHR48079:SF5">
    <property type="entry name" value="DEPENDENT EPIMERASE_DEHYDRATASE, PUTATIVE (AFU_ORTHOLOGUE AFUA_7G00180)-RELATED"/>
    <property type="match status" value="1"/>
</dbReference>
<dbReference type="SUPFAM" id="SSF51735">
    <property type="entry name" value="NAD(P)-binding Rossmann-fold domains"/>
    <property type="match status" value="1"/>
</dbReference>
<dbReference type="Proteomes" id="UP000758603">
    <property type="component" value="Unassembled WGS sequence"/>
</dbReference>
<reference evidence="2" key="1">
    <citation type="journal article" date="2021" name="Nat. Commun.">
        <title>Genetic determinants of endophytism in the Arabidopsis root mycobiome.</title>
        <authorList>
            <person name="Mesny F."/>
            <person name="Miyauchi S."/>
            <person name="Thiergart T."/>
            <person name="Pickel B."/>
            <person name="Atanasova L."/>
            <person name="Karlsson M."/>
            <person name="Huettel B."/>
            <person name="Barry K.W."/>
            <person name="Haridas S."/>
            <person name="Chen C."/>
            <person name="Bauer D."/>
            <person name="Andreopoulos W."/>
            <person name="Pangilinan J."/>
            <person name="LaButti K."/>
            <person name="Riley R."/>
            <person name="Lipzen A."/>
            <person name="Clum A."/>
            <person name="Drula E."/>
            <person name="Henrissat B."/>
            <person name="Kohler A."/>
            <person name="Grigoriev I.V."/>
            <person name="Martin F.M."/>
            <person name="Hacquard S."/>
        </authorList>
    </citation>
    <scope>NUCLEOTIDE SEQUENCE</scope>
    <source>
        <strain evidence="2">MPI-SDFR-AT-0073</strain>
    </source>
</reference>
<dbReference type="PANTHER" id="PTHR48079">
    <property type="entry name" value="PROTEIN YEEZ"/>
    <property type="match status" value="1"/>
</dbReference>
<dbReference type="GO" id="GO:0004029">
    <property type="term" value="F:aldehyde dehydrogenase (NAD+) activity"/>
    <property type="evidence" value="ECO:0007669"/>
    <property type="project" value="TreeGrafter"/>
</dbReference>
<comment type="caution">
    <text evidence="2">The sequence shown here is derived from an EMBL/GenBank/DDBJ whole genome shotgun (WGS) entry which is preliminary data.</text>
</comment>
<organism evidence="2 3">
    <name type="scientific">Truncatella angustata</name>
    <dbReference type="NCBI Taxonomy" id="152316"/>
    <lineage>
        <taxon>Eukaryota</taxon>
        <taxon>Fungi</taxon>
        <taxon>Dikarya</taxon>
        <taxon>Ascomycota</taxon>
        <taxon>Pezizomycotina</taxon>
        <taxon>Sordariomycetes</taxon>
        <taxon>Xylariomycetidae</taxon>
        <taxon>Amphisphaeriales</taxon>
        <taxon>Sporocadaceae</taxon>
        <taxon>Truncatella</taxon>
    </lineage>
</organism>
<name>A0A9P8UB72_9PEZI</name>
<dbReference type="OrthoDB" id="10262413at2759"/>